<organism evidence="2">
    <name type="scientific">Neospora caninum (strain Liverpool)</name>
    <dbReference type="NCBI Taxonomy" id="572307"/>
    <lineage>
        <taxon>Eukaryota</taxon>
        <taxon>Sar</taxon>
        <taxon>Alveolata</taxon>
        <taxon>Apicomplexa</taxon>
        <taxon>Conoidasida</taxon>
        <taxon>Coccidia</taxon>
        <taxon>Eucoccidiorida</taxon>
        <taxon>Eimeriorina</taxon>
        <taxon>Sarcocystidae</taxon>
        <taxon>Neospora</taxon>
    </lineage>
</organism>
<feature type="region of interest" description="Disordered" evidence="1">
    <location>
        <begin position="19"/>
        <end position="43"/>
    </location>
</feature>
<sequence>MCLFTFIVPSFHGPEWEISDGEGSEVGQKDRADGNGRRGGFSSSRASQLSAVYSGHPALKIEPLFRADSPYPILTLHFMDPSTRRRFFIHVYSFFRPRRTSILTFTWPTPFRRRAPGGAGVPNESV</sequence>
<dbReference type="AlphaFoldDB" id="A0A0F7UGG4"/>
<name>A0A0F7UGG4_NEOCL</name>
<protein>
    <submittedName>
        <fullName evidence="2">Uncharacterized protein</fullName>
    </submittedName>
</protein>
<evidence type="ECO:0000313" key="2">
    <source>
        <dbReference type="EMBL" id="CEL69149.1"/>
    </source>
</evidence>
<feature type="compositionally biased region" description="Basic and acidic residues" evidence="1">
    <location>
        <begin position="27"/>
        <end position="36"/>
    </location>
</feature>
<evidence type="ECO:0000256" key="1">
    <source>
        <dbReference type="SAM" id="MobiDB-lite"/>
    </source>
</evidence>
<accession>A0A0F7UGG4</accession>
<reference evidence="2" key="1">
    <citation type="journal article" date="2015" name="PLoS ONE">
        <title>Comprehensive Evaluation of Toxoplasma gondii VEG and Neospora caninum LIV Genomes with Tachyzoite Stage Transcriptome and Proteome Defines Novel Transcript Features.</title>
        <authorList>
            <person name="Ramaprasad A."/>
            <person name="Mourier T."/>
            <person name="Naeem R."/>
            <person name="Malas T.B."/>
            <person name="Moussa E."/>
            <person name="Panigrahi A."/>
            <person name="Vermont S.J."/>
            <person name="Otto T.D."/>
            <person name="Wastling J."/>
            <person name="Pain A."/>
        </authorList>
    </citation>
    <scope>NUCLEOTIDE SEQUENCE</scope>
    <source>
        <strain evidence="2">Liverpool</strain>
    </source>
</reference>
<dbReference type="EMBL" id="LN714485">
    <property type="protein sequence ID" value="CEL69149.1"/>
    <property type="molecule type" value="Genomic_DNA"/>
</dbReference>
<gene>
    <name evidence="2" type="ORF">BN1204_048685</name>
</gene>
<proteinExistence type="predicted"/>